<gene>
    <name evidence="5" type="ORF">SAMN02910451_00535</name>
</gene>
<dbReference type="SUPFAM" id="SSF53639">
    <property type="entry name" value="AraD/HMP-PK domain-like"/>
    <property type="match status" value="2"/>
</dbReference>
<dbReference type="EMBL" id="FMUR01000004">
    <property type="protein sequence ID" value="SCX85229.1"/>
    <property type="molecule type" value="Genomic_DNA"/>
</dbReference>
<dbReference type="PANTHER" id="PTHR22789:SF0">
    <property type="entry name" value="3-OXO-TETRONATE 4-PHOSPHATE DECARBOXYLASE-RELATED"/>
    <property type="match status" value="1"/>
</dbReference>
<feature type="compositionally biased region" description="Basic residues" evidence="3">
    <location>
        <begin position="544"/>
        <end position="553"/>
    </location>
</feature>
<sequence>MKSRKEDSEFLEEKQHVIDVANELHKKGYLPRTWGSVSCRVDKEIFLITPSGIRYEDMTPDMICLVNLKNLNFMGEYDPSYERGVHAACYRTRKDVEFVALTHQVFASCAGVLGLKRIYTYVEDEDVVIPCVPYAYPGSAKLAGNVAATIKKNRESDSFILSNHGALFMGANSDEVIENIERIEDACDNFLMDVCKTDMYHGVEEGFGSHLEGDEIIYDVEDTPERVKHIHREIYDRRPDVKYIVHNKSDAVMTVSRTATHLRPLLFDFAELVGYSVKIPSNEHGKDGHSYHNIKKNSNAVFALNDGAYCIGETLEDAVAASIVLDKGCIAYLAALRHGEGHPISYLDCIKMNKYYKKVYSRISSDYLEEKYRDEFEDDEDDEEEEDIVRRPSRKTSRESSGESARESSRTSGRESLRKASRESGRESLRESSREASRESARDSKRELRRESDRRAKRNIDIDLDLDEDQDDDLDMVSSKVARREAIKKSINNSLRKPEPTRELSKLPKRESFRRAQDDFDEDFEEEEPKRTPKRESFSESIKNLRKNPRTASRKTVSDEYEDDFEDELEDDFDNDFNDDEYHDDYEEEYIEGFEEEYDDDFDEGFGDDFEEEFREEFGDEFRADYSKMRSKGKGNSRGSFGDDSSKRTRRR</sequence>
<evidence type="ECO:0000256" key="3">
    <source>
        <dbReference type="SAM" id="MobiDB-lite"/>
    </source>
</evidence>
<feature type="compositionally biased region" description="Basic and acidic residues" evidence="3">
    <location>
        <begin position="396"/>
        <end position="461"/>
    </location>
</feature>
<dbReference type="GO" id="GO:0016832">
    <property type="term" value="F:aldehyde-lyase activity"/>
    <property type="evidence" value="ECO:0007669"/>
    <property type="project" value="TreeGrafter"/>
</dbReference>
<feature type="domain" description="Class II aldolase/adducin N-terminal" evidence="4">
    <location>
        <begin position="15"/>
        <end position="191"/>
    </location>
</feature>
<feature type="compositionally biased region" description="Acidic residues" evidence="3">
    <location>
        <begin position="559"/>
        <end position="581"/>
    </location>
</feature>
<feature type="compositionally biased region" description="Basic and acidic residues" evidence="3">
    <location>
        <begin position="528"/>
        <end position="538"/>
    </location>
</feature>
<feature type="compositionally biased region" description="Acidic residues" evidence="3">
    <location>
        <begin position="462"/>
        <end position="475"/>
    </location>
</feature>
<dbReference type="AlphaFoldDB" id="A0A1G5B4X8"/>
<evidence type="ECO:0000256" key="2">
    <source>
        <dbReference type="ARBA" id="ARBA00023239"/>
    </source>
</evidence>
<accession>A0A1G5B4X8</accession>
<evidence type="ECO:0000259" key="4">
    <source>
        <dbReference type="SMART" id="SM01007"/>
    </source>
</evidence>
<protein>
    <submittedName>
        <fullName evidence="5">Ribulose-5-phosphate 4-epimerase/Fuculose-1-phosphate aldolase</fullName>
    </submittedName>
</protein>
<dbReference type="RefSeq" id="WP_074461317.1">
    <property type="nucleotide sequence ID" value="NZ_FMUR01000004.1"/>
</dbReference>
<evidence type="ECO:0000313" key="6">
    <source>
        <dbReference type="Proteomes" id="UP000183047"/>
    </source>
</evidence>
<organism evidence="5 6">
    <name type="scientific">Butyrivibrio hungatei</name>
    <dbReference type="NCBI Taxonomy" id="185008"/>
    <lineage>
        <taxon>Bacteria</taxon>
        <taxon>Bacillati</taxon>
        <taxon>Bacillota</taxon>
        <taxon>Clostridia</taxon>
        <taxon>Lachnospirales</taxon>
        <taxon>Lachnospiraceae</taxon>
        <taxon>Butyrivibrio</taxon>
    </lineage>
</organism>
<dbReference type="GO" id="GO:0046872">
    <property type="term" value="F:metal ion binding"/>
    <property type="evidence" value="ECO:0007669"/>
    <property type="project" value="UniProtKB-KW"/>
</dbReference>
<feature type="region of interest" description="Disordered" evidence="3">
    <location>
        <begin position="625"/>
        <end position="652"/>
    </location>
</feature>
<dbReference type="InterPro" id="IPR001303">
    <property type="entry name" value="Aldolase_II/adducin_N"/>
</dbReference>
<dbReference type="InterPro" id="IPR036409">
    <property type="entry name" value="Aldolase_II/adducin_N_sf"/>
</dbReference>
<dbReference type="Gene3D" id="3.40.225.10">
    <property type="entry name" value="Class II aldolase/adducin N-terminal domain"/>
    <property type="match status" value="2"/>
</dbReference>
<dbReference type="InterPro" id="IPR050197">
    <property type="entry name" value="Aldolase_class_II_sugar_metab"/>
</dbReference>
<keyword evidence="2" id="KW-0456">Lyase</keyword>
<feature type="region of interest" description="Disordered" evidence="3">
    <location>
        <begin position="374"/>
        <end position="581"/>
    </location>
</feature>
<evidence type="ECO:0000256" key="1">
    <source>
        <dbReference type="ARBA" id="ARBA00022723"/>
    </source>
</evidence>
<keyword evidence="1" id="KW-0479">Metal-binding</keyword>
<dbReference type="PANTHER" id="PTHR22789">
    <property type="entry name" value="FUCULOSE PHOSPHATE ALDOLASE"/>
    <property type="match status" value="1"/>
</dbReference>
<evidence type="ECO:0000313" key="5">
    <source>
        <dbReference type="EMBL" id="SCX85229.1"/>
    </source>
</evidence>
<dbReference type="Pfam" id="PF00596">
    <property type="entry name" value="Aldolase_II"/>
    <property type="match status" value="2"/>
</dbReference>
<dbReference type="GO" id="GO:0005829">
    <property type="term" value="C:cytosol"/>
    <property type="evidence" value="ECO:0007669"/>
    <property type="project" value="TreeGrafter"/>
</dbReference>
<keyword evidence="6" id="KW-1185">Reference proteome</keyword>
<proteinExistence type="predicted"/>
<dbReference type="Proteomes" id="UP000183047">
    <property type="component" value="Unassembled WGS sequence"/>
</dbReference>
<feature type="compositionally biased region" description="Basic and acidic residues" evidence="3">
    <location>
        <begin position="496"/>
        <end position="518"/>
    </location>
</feature>
<name>A0A1G5B4X8_9FIRM</name>
<dbReference type="OrthoDB" id="9794581at2"/>
<feature type="compositionally biased region" description="Acidic residues" evidence="3">
    <location>
        <begin position="375"/>
        <end position="387"/>
    </location>
</feature>
<dbReference type="SMART" id="SM01007">
    <property type="entry name" value="Aldolase_II"/>
    <property type="match status" value="1"/>
</dbReference>
<reference evidence="6" key="1">
    <citation type="submission" date="2016-10" db="EMBL/GenBank/DDBJ databases">
        <authorList>
            <person name="Varghese N."/>
            <person name="Submissions S."/>
        </authorList>
    </citation>
    <scope>NUCLEOTIDE SEQUENCE [LARGE SCALE GENOMIC DNA]</scope>
    <source>
        <strain evidence="6">XBD2006</strain>
    </source>
</reference>
<dbReference type="GO" id="GO:0019323">
    <property type="term" value="P:pentose catabolic process"/>
    <property type="evidence" value="ECO:0007669"/>
    <property type="project" value="TreeGrafter"/>
</dbReference>